<evidence type="ECO:0000313" key="3">
    <source>
        <dbReference type="Proteomes" id="UP000622475"/>
    </source>
</evidence>
<protein>
    <submittedName>
        <fullName evidence="2">Aldo/keto reductase</fullName>
    </submittedName>
</protein>
<dbReference type="Proteomes" id="UP000622475">
    <property type="component" value="Unassembled WGS sequence"/>
</dbReference>
<gene>
    <name evidence="2" type="ORF">IRJ16_00750</name>
</gene>
<dbReference type="RefSeq" id="WP_194109603.1">
    <property type="nucleotide sequence ID" value="NZ_JADFFL010000001.1"/>
</dbReference>
<dbReference type="Gene3D" id="3.20.20.100">
    <property type="entry name" value="NADP-dependent oxidoreductase domain"/>
    <property type="match status" value="1"/>
</dbReference>
<dbReference type="PANTHER" id="PTHR43312">
    <property type="entry name" value="D-THREO-ALDOSE 1-DEHYDROGENASE"/>
    <property type="match status" value="1"/>
</dbReference>
<evidence type="ECO:0000259" key="1">
    <source>
        <dbReference type="Pfam" id="PF00248"/>
    </source>
</evidence>
<dbReference type="InterPro" id="IPR023210">
    <property type="entry name" value="NADP_OxRdtase_dom"/>
</dbReference>
<proteinExistence type="predicted"/>
<sequence>MNNIGFGCSKLTSNFSKKQAIRNLEVAFDNGITHFDVARLYGQGLAESILGDFVRDKRSKVTITTKVGLFPNGGFLLNNLFLQNVAKIAYQQLKKVGPTKLTNTLADSSVISDLSVERVRGSIHTSLRELNTPYIDFLLLHEATIGQTNDAELIALLDDHRKNGLIKNYGIASYGDKIKDELYLLPSSFTVLQTDSSYPTQKDLDPAGRSIEHNFYFSPFLHLKKVSSLLAADKDLTRSVSDLLNFDATEHVLDVFLIQQNMNTNDGTFLFTTSDNKKIQHTVDRWRHVQTLTVTPENFEKAKTLINTKL</sequence>
<name>A0A929KU08_9SPHI</name>
<dbReference type="InterPro" id="IPR036812">
    <property type="entry name" value="NAD(P)_OxRdtase_dom_sf"/>
</dbReference>
<dbReference type="EMBL" id="JADFFL010000001">
    <property type="protein sequence ID" value="MBE9660400.1"/>
    <property type="molecule type" value="Genomic_DNA"/>
</dbReference>
<dbReference type="InterPro" id="IPR053135">
    <property type="entry name" value="AKR2_Oxidoreductase"/>
</dbReference>
<accession>A0A929KU08</accession>
<keyword evidence="3" id="KW-1185">Reference proteome</keyword>
<dbReference type="Pfam" id="PF00248">
    <property type="entry name" value="Aldo_ket_red"/>
    <property type="match status" value="1"/>
</dbReference>
<dbReference type="AlphaFoldDB" id="A0A929KU08"/>
<comment type="caution">
    <text evidence="2">The sequence shown here is derived from an EMBL/GenBank/DDBJ whole genome shotgun (WGS) entry which is preliminary data.</text>
</comment>
<reference evidence="2" key="1">
    <citation type="submission" date="2020-10" db="EMBL/GenBank/DDBJ databases">
        <title>Mucilaginibacter mali sp. nov., isolated from rhizosphere soil of apple orchard.</title>
        <authorList>
            <person name="Lee J.-S."/>
            <person name="Kim H.S."/>
            <person name="Kim J.-S."/>
        </authorList>
    </citation>
    <scope>NUCLEOTIDE SEQUENCE</scope>
    <source>
        <strain evidence="2">KCTC 22746</strain>
    </source>
</reference>
<feature type="domain" description="NADP-dependent oxidoreductase" evidence="1">
    <location>
        <begin position="4"/>
        <end position="175"/>
    </location>
</feature>
<evidence type="ECO:0000313" key="2">
    <source>
        <dbReference type="EMBL" id="MBE9660400.1"/>
    </source>
</evidence>
<dbReference type="SUPFAM" id="SSF51430">
    <property type="entry name" value="NAD(P)-linked oxidoreductase"/>
    <property type="match status" value="1"/>
</dbReference>
<dbReference type="PANTHER" id="PTHR43312:SF1">
    <property type="entry name" value="NADP-DEPENDENT OXIDOREDUCTASE DOMAIN-CONTAINING PROTEIN"/>
    <property type="match status" value="1"/>
</dbReference>
<organism evidence="2 3">
    <name type="scientific">Mucilaginibacter myungsuensis</name>
    <dbReference type="NCBI Taxonomy" id="649104"/>
    <lineage>
        <taxon>Bacteria</taxon>
        <taxon>Pseudomonadati</taxon>
        <taxon>Bacteroidota</taxon>
        <taxon>Sphingobacteriia</taxon>
        <taxon>Sphingobacteriales</taxon>
        <taxon>Sphingobacteriaceae</taxon>
        <taxon>Mucilaginibacter</taxon>
    </lineage>
</organism>